<evidence type="ECO:0000256" key="2">
    <source>
        <dbReference type="SAM" id="SignalP"/>
    </source>
</evidence>
<dbReference type="EMBL" id="JBHMEI010000004">
    <property type="protein sequence ID" value="MFB9201363.1"/>
    <property type="molecule type" value="Genomic_DNA"/>
</dbReference>
<evidence type="ECO:0000313" key="3">
    <source>
        <dbReference type="EMBL" id="MFB9201363.1"/>
    </source>
</evidence>
<accession>A0ABV5IB71</accession>
<comment type="caution">
    <text evidence="3">The sequence shown here is derived from an EMBL/GenBank/DDBJ whole genome shotgun (WGS) entry which is preliminary data.</text>
</comment>
<feature type="compositionally biased region" description="Gly residues" evidence="1">
    <location>
        <begin position="99"/>
        <end position="117"/>
    </location>
</feature>
<sequence>MRGSLIATGGALLVAAAVFGMAGVAGADTWSDEKHWHPDNCSLGTNDDSTYLHVTRDGVFAGTRDADACEKKKDHHGFAPWESWGRDHDHKGHHDWSGSGNGNWIGHESGPGLGGGV</sequence>
<feature type="region of interest" description="Disordered" evidence="1">
    <location>
        <begin position="78"/>
        <end position="117"/>
    </location>
</feature>
<keyword evidence="4" id="KW-1185">Reference proteome</keyword>
<proteinExistence type="predicted"/>
<evidence type="ECO:0000313" key="4">
    <source>
        <dbReference type="Proteomes" id="UP001589647"/>
    </source>
</evidence>
<dbReference type="Proteomes" id="UP001589647">
    <property type="component" value="Unassembled WGS sequence"/>
</dbReference>
<keyword evidence="2" id="KW-0732">Signal</keyword>
<reference evidence="3 4" key="1">
    <citation type="submission" date="2024-09" db="EMBL/GenBank/DDBJ databases">
        <authorList>
            <person name="Sun Q."/>
            <person name="Mori K."/>
        </authorList>
    </citation>
    <scope>NUCLEOTIDE SEQUENCE [LARGE SCALE GENOMIC DNA]</scope>
    <source>
        <strain evidence="3 4">CCM 3426</strain>
    </source>
</reference>
<feature type="compositionally biased region" description="Basic and acidic residues" evidence="1">
    <location>
        <begin position="84"/>
        <end position="96"/>
    </location>
</feature>
<feature type="chain" id="PRO_5045494376" description="Secreted protein" evidence="2">
    <location>
        <begin position="28"/>
        <end position="117"/>
    </location>
</feature>
<dbReference type="RefSeq" id="WP_189650061.1">
    <property type="nucleotide sequence ID" value="NZ_BMRC01000012.1"/>
</dbReference>
<gene>
    <name evidence="3" type="ORF">ACFFV7_09195</name>
</gene>
<feature type="signal peptide" evidence="2">
    <location>
        <begin position="1"/>
        <end position="27"/>
    </location>
</feature>
<protein>
    <recommendedName>
        <fullName evidence="5">Secreted protein</fullName>
    </recommendedName>
</protein>
<organism evidence="3 4">
    <name type="scientific">Nonomuraea spiralis</name>
    <dbReference type="NCBI Taxonomy" id="46182"/>
    <lineage>
        <taxon>Bacteria</taxon>
        <taxon>Bacillati</taxon>
        <taxon>Actinomycetota</taxon>
        <taxon>Actinomycetes</taxon>
        <taxon>Streptosporangiales</taxon>
        <taxon>Streptosporangiaceae</taxon>
        <taxon>Nonomuraea</taxon>
    </lineage>
</organism>
<evidence type="ECO:0008006" key="5">
    <source>
        <dbReference type="Google" id="ProtNLM"/>
    </source>
</evidence>
<evidence type="ECO:0000256" key="1">
    <source>
        <dbReference type="SAM" id="MobiDB-lite"/>
    </source>
</evidence>
<name>A0ABV5IB71_9ACTN</name>